<comment type="caution">
    <text evidence="1">The sequence shown here is derived from an EMBL/GenBank/DDBJ whole genome shotgun (WGS) entry which is preliminary data.</text>
</comment>
<dbReference type="InterPro" id="IPR029058">
    <property type="entry name" value="AB_hydrolase_fold"/>
</dbReference>
<reference evidence="2" key="1">
    <citation type="journal article" date="2019" name="Int. J. Syst. Evol. Microbiol.">
        <title>The Global Catalogue of Microorganisms (GCM) 10K type strain sequencing project: providing services to taxonomists for standard genome sequencing and annotation.</title>
        <authorList>
            <consortium name="The Broad Institute Genomics Platform"/>
            <consortium name="The Broad Institute Genome Sequencing Center for Infectious Disease"/>
            <person name="Wu L."/>
            <person name="Ma J."/>
        </authorList>
    </citation>
    <scope>NUCLEOTIDE SEQUENCE [LARGE SCALE GENOMIC DNA]</scope>
    <source>
        <strain evidence="2">KCTC 52368</strain>
    </source>
</reference>
<dbReference type="Gene3D" id="3.40.50.1820">
    <property type="entry name" value="alpha/beta hydrolase"/>
    <property type="match status" value="1"/>
</dbReference>
<evidence type="ECO:0000313" key="1">
    <source>
        <dbReference type="EMBL" id="MFD2588186.1"/>
    </source>
</evidence>
<keyword evidence="2" id="KW-1185">Reference proteome</keyword>
<dbReference type="PANTHER" id="PTHR43433:SF5">
    <property type="entry name" value="AB HYDROLASE-1 DOMAIN-CONTAINING PROTEIN"/>
    <property type="match status" value="1"/>
</dbReference>
<keyword evidence="1" id="KW-0378">Hydrolase</keyword>
<protein>
    <submittedName>
        <fullName evidence="1">Alpha/beta fold hydrolase</fullName>
    </submittedName>
</protein>
<dbReference type="SUPFAM" id="SSF53474">
    <property type="entry name" value="alpha/beta-Hydrolases"/>
    <property type="match status" value="1"/>
</dbReference>
<organism evidence="1 2">
    <name type="scientific">Croceitalea marina</name>
    <dbReference type="NCBI Taxonomy" id="1775166"/>
    <lineage>
        <taxon>Bacteria</taxon>
        <taxon>Pseudomonadati</taxon>
        <taxon>Bacteroidota</taxon>
        <taxon>Flavobacteriia</taxon>
        <taxon>Flavobacteriales</taxon>
        <taxon>Flavobacteriaceae</taxon>
        <taxon>Croceitalea</taxon>
    </lineage>
</organism>
<dbReference type="RefSeq" id="WP_377767718.1">
    <property type="nucleotide sequence ID" value="NZ_JBHULB010000074.1"/>
</dbReference>
<accession>A0ABW5MZE6</accession>
<proteinExistence type="predicted"/>
<dbReference type="GO" id="GO:0016787">
    <property type="term" value="F:hydrolase activity"/>
    <property type="evidence" value="ECO:0007669"/>
    <property type="project" value="UniProtKB-KW"/>
</dbReference>
<dbReference type="InterPro" id="IPR050471">
    <property type="entry name" value="AB_hydrolase"/>
</dbReference>
<dbReference type="PANTHER" id="PTHR43433">
    <property type="entry name" value="HYDROLASE, ALPHA/BETA FOLD FAMILY PROTEIN"/>
    <property type="match status" value="1"/>
</dbReference>
<gene>
    <name evidence="1" type="ORF">ACFSQJ_14700</name>
</gene>
<name>A0ABW5MZE6_9FLAO</name>
<dbReference type="EMBL" id="JBHULB010000074">
    <property type="protein sequence ID" value="MFD2588186.1"/>
    <property type="molecule type" value="Genomic_DNA"/>
</dbReference>
<sequence>MTKKEETLETTSDVLLRWTQLNEIIDIAFTIKPIVLGSEFPTRIRKSSDEFFDVTFRKVCKYLHLDEHIEVINVIDEDLSFFEQLISEVVFSYVENNKLLNSWSDTDIKLAIEQHFVSKINPIQFPSYDLAKLNVYTFGEDKNPAIIMALPCGMPLVIAQKWIEHLSNDYFVITWETRGLFADINVSSFALDANVKDLIQIIDYFNPKNTHVFGMCSGAVVALKAIHQFPEKFSSASFWHGDYNWRDKDIWTKYQKDLKATLCIAKTSINEASVIRDIICAKKSRLSLPASLACTFMYPYLNGKLFYNYANLNESIQDFEINEIVKEIETPILIATSKDDSIAHPKGSTKLNEHLKNSVYYERVDGDHSSFFDAPLELIEVLKNFMNGASSKTDYDIVVI</sequence>
<dbReference type="Proteomes" id="UP001597526">
    <property type="component" value="Unassembled WGS sequence"/>
</dbReference>
<evidence type="ECO:0000313" key="2">
    <source>
        <dbReference type="Proteomes" id="UP001597526"/>
    </source>
</evidence>